<dbReference type="Gene3D" id="2.60.120.200">
    <property type="match status" value="1"/>
</dbReference>
<evidence type="ECO:0000256" key="2">
    <source>
        <dbReference type="SAM" id="Phobius"/>
    </source>
</evidence>
<reference evidence="5 6" key="1">
    <citation type="submission" date="2015-04" db="EMBL/GenBank/DDBJ databases">
        <title>Complete genome sequence of Schizopora paradoxa KUC8140, a cosmopolitan wood degrader in East Asia.</title>
        <authorList>
            <consortium name="DOE Joint Genome Institute"/>
            <person name="Min B."/>
            <person name="Park H."/>
            <person name="Jang Y."/>
            <person name="Kim J.-J."/>
            <person name="Kim K.H."/>
            <person name="Pangilinan J."/>
            <person name="Lipzen A."/>
            <person name="Riley R."/>
            <person name="Grigoriev I.V."/>
            <person name="Spatafora J.W."/>
            <person name="Choi I.-G."/>
        </authorList>
    </citation>
    <scope>NUCLEOTIDE SEQUENCE [LARGE SCALE GENOMIC DNA]</scope>
    <source>
        <strain evidence="5 6">KUC8140</strain>
    </source>
</reference>
<dbReference type="PANTHER" id="PTHR10963:SF24">
    <property type="entry name" value="GLYCOSIDASE C21B10.07-RELATED"/>
    <property type="match status" value="1"/>
</dbReference>
<organism evidence="5 6">
    <name type="scientific">Schizopora paradoxa</name>
    <dbReference type="NCBI Taxonomy" id="27342"/>
    <lineage>
        <taxon>Eukaryota</taxon>
        <taxon>Fungi</taxon>
        <taxon>Dikarya</taxon>
        <taxon>Basidiomycota</taxon>
        <taxon>Agaricomycotina</taxon>
        <taxon>Agaricomycetes</taxon>
        <taxon>Hymenochaetales</taxon>
        <taxon>Schizoporaceae</taxon>
        <taxon>Schizopora</taxon>
    </lineage>
</organism>
<dbReference type="EMBL" id="KQ085896">
    <property type="protein sequence ID" value="KLO18258.1"/>
    <property type="molecule type" value="Genomic_DNA"/>
</dbReference>
<evidence type="ECO:0000313" key="6">
    <source>
        <dbReference type="Proteomes" id="UP000053477"/>
    </source>
</evidence>
<dbReference type="GO" id="GO:0009251">
    <property type="term" value="P:glucan catabolic process"/>
    <property type="evidence" value="ECO:0007669"/>
    <property type="project" value="TreeGrafter"/>
</dbReference>
<evidence type="ECO:0000259" key="4">
    <source>
        <dbReference type="PROSITE" id="PS51762"/>
    </source>
</evidence>
<keyword evidence="3" id="KW-0732">Signal</keyword>
<dbReference type="AlphaFoldDB" id="A0A0H2S978"/>
<proteinExistence type="predicted"/>
<sequence length="380" mass="40009">MFSASSILVAASVAVSLARSTVATDPTYSLVFSHQGANFFNNWIFYNGTDTNNTGNVLYVTQEDAQNQGLISLNSAGNTIIKVDNTTSGVGDMNFGRNSVYMFSDYEIQPGNLLLFDAVHLPFGCSVWPAFWSQGPVWPDDGEIDIIEGVNMGMNNNFSLHTLDGCTHPAAGSSLETGNLLSTDCFNQTGHDMGCVVEAPTAASYGAGFAAAGGGVYAVLWNDTGISMWFFERSSIPQDLPTNSPNPDAWPLPTAFFPASSCNMEQFFKPQTLILDITICGNFGLAIFSQTCPGNCLDLVQTPSNYDNAYFEISYIRVFEQTNGSAPSVTPSGASPTTTAGSSGGGGGSGSSTGAGTPSMFISTVASMFSLAVAIIFLAM</sequence>
<feature type="compositionally biased region" description="Gly residues" evidence="1">
    <location>
        <begin position="342"/>
        <end position="352"/>
    </location>
</feature>
<feature type="region of interest" description="Disordered" evidence="1">
    <location>
        <begin position="326"/>
        <end position="352"/>
    </location>
</feature>
<dbReference type="STRING" id="27342.A0A0H2S978"/>
<feature type="domain" description="GH16" evidence="4">
    <location>
        <begin position="18"/>
        <end position="324"/>
    </location>
</feature>
<gene>
    <name evidence="5" type="ORF">SCHPADRAFT_866908</name>
</gene>
<dbReference type="PROSITE" id="PS51762">
    <property type="entry name" value="GH16_2"/>
    <property type="match status" value="1"/>
</dbReference>
<evidence type="ECO:0000256" key="1">
    <source>
        <dbReference type="SAM" id="MobiDB-lite"/>
    </source>
</evidence>
<keyword evidence="2" id="KW-0472">Membrane</keyword>
<evidence type="ECO:0000313" key="5">
    <source>
        <dbReference type="EMBL" id="KLO18258.1"/>
    </source>
</evidence>
<dbReference type="InParanoid" id="A0A0H2S978"/>
<dbReference type="OrthoDB" id="192832at2759"/>
<dbReference type="InterPro" id="IPR013320">
    <property type="entry name" value="ConA-like_dom_sf"/>
</dbReference>
<dbReference type="Proteomes" id="UP000053477">
    <property type="component" value="Unassembled WGS sequence"/>
</dbReference>
<dbReference type="InterPro" id="IPR000757">
    <property type="entry name" value="Beta-glucanase-like"/>
</dbReference>
<dbReference type="SUPFAM" id="SSF49899">
    <property type="entry name" value="Concanavalin A-like lectins/glucanases"/>
    <property type="match status" value="1"/>
</dbReference>
<dbReference type="InterPro" id="IPR050546">
    <property type="entry name" value="Glycosyl_Hydrlase_16"/>
</dbReference>
<feature type="compositionally biased region" description="Low complexity" evidence="1">
    <location>
        <begin position="326"/>
        <end position="341"/>
    </location>
</feature>
<dbReference type="PANTHER" id="PTHR10963">
    <property type="entry name" value="GLYCOSYL HYDROLASE-RELATED"/>
    <property type="match status" value="1"/>
</dbReference>
<feature type="transmembrane region" description="Helical" evidence="2">
    <location>
        <begin position="360"/>
        <end position="379"/>
    </location>
</feature>
<dbReference type="GO" id="GO:0004553">
    <property type="term" value="F:hydrolase activity, hydrolyzing O-glycosyl compounds"/>
    <property type="evidence" value="ECO:0007669"/>
    <property type="project" value="InterPro"/>
</dbReference>
<keyword evidence="6" id="KW-1185">Reference proteome</keyword>
<name>A0A0H2S978_9AGAM</name>
<accession>A0A0H2S978</accession>
<feature type="signal peptide" evidence="3">
    <location>
        <begin position="1"/>
        <end position="23"/>
    </location>
</feature>
<protein>
    <recommendedName>
        <fullName evidence="4">GH16 domain-containing protein</fullName>
    </recommendedName>
</protein>
<feature type="chain" id="PRO_5005202277" description="GH16 domain-containing protein" evidence="3">
    <location>
        <begin position="24"/>
        <end position="380"/>
    </location>
</feature>
<evidence type="ECO:0000256" key="3">
    <source>
        <dbReference type="SAM" id="SignalP"/>
    </source>
</evidence>
<keyword evidence="2" id="KW-0812">Transmembrane</keyword>
<keyword evidence="2" id="KW-1133">Transmembrane helix</keyword>
<dbReference type="Pfam" id="PF26113">
    <property type="entry name" value="GH16_XgeA"/>
    <property type="match status" value="1"/>
</dbReference>